<protein>
    <submittedName>
        <fullName evidence="1">Uncharacterized protein</fullName>
    </submittedName>
</protein>
<proteinExistence type="predicted"/>
<dbReference type="Proteomes" id="UP000305546">
    <property type="component" value="Unassembled WGS sequence"/>
</dbReference>
<comment type="caution">
    <text evidence="1">The sequence shown here is derived from an EMBL/GenBank/DDBJ whole genome shotgun (WGS) entry which is preliminary data.</text>
</comment>
<dbReference type="OrthoDB" id="3343588at2"/>
<evidence type="ECO:0000313" key="2">
    <source>
        <dbReference type="Proteomes" id="UP000305546"/>
    </source>
</evidence>
<reference evidence="1 2" key="1">
    <citation type="submission" date="2019-06" db="EMBL/GenBank/DDBJ databases">
        <title>Amycolatopsis alkalitolerans sp. nov., isolated from Gastrodia elata Blume.</title>
        <authorList>
            <person name="Narsing Rao M.P."/>
            <person name="Li W.J."/>
        </authorList>
    </citation>
    <scope>NUCLEOTIDE SEQUENCE [LARGE SCALE GENOMIC DNA]</scope>
    <source>
        <strain evidence="1 2">SYSUP0005</strain>
    </source>
</reference>
<evidence type="ECO:0000313" key="1">
    <source>
        <dbReference type="EMBL" id="TNC26405.1"/>
    </source>
</evidence>
<dbReference type="RefSeq" id="WP_139096694.1">
    <property type="nucleotide sequence ID" value="NZ_VDFW01000008.1"/>
</dbReference>
<organism evidence="1 2">
    <name type="scientific">Amycolatopsis alkalitolerans</name>
    <dbReference type="NCBI Taxonomy" id="2547244"/>
    <lineage>
        <taxon>Bacteria</taxon>
        <taxon>Bacillati</taxon>
        <taxon>Actinomycetota</taxon>
        <taxon>Actinomycetes</taxon>
        <taxon>Pseudonocardiales</taxon>
        <taxon>Pseudonocardiaceae</taxon>
        <taxon>Amycolatopsis</taxon>
    </lineage>
</organism>
<accession>A0A5C4M4R7</accession>
<name>A0A5C4M4R7_9PSEU</name>
<dbReference type="EMBL" id="VDFW01000008">
    <property type="protein sequence ID" value="TNC26405.1"/>
    <property type="molecule type" value="Genomic_DNA"/>
</dbReference>
<gene>
    <name evidence="1" type="ORF">FG385_11650</name>
</gene>
<sequence length="102" mass="11614">MTPGKRADQLWTREHLAELEKETFRLEDDLAILRQVGRRTAVLALAYWPRSEIDHAMVRFPQACADLSAVDDPHLLHRRTVESALRAAEGSRELTVVPLTVE</sequence>
<dbReference type="AlphaFoldDB" id="A0A5C4M4R7"/>
<keyword evidence="2" id="KW-1185">Reference proteome</keyword>